<gene>
    <name evidence="12" type="ORF">PACLA_8A047668</name>
</gene>
<dbReference type="Pfam" id="PF00002">
    <property type="entry name" value="7tm_2"/>
    <property type="match status" value="1"/>
</dbReference>
<accession>A0A6S7JHA5</accession>
<evidence type="ECO:0000259" key="10">
    <source>
        <dbReference type="PROSITE" id="PS50221"/>
    </source>
</evidence>
<feature type="transmembrane region" description="Helical" evidence="9">
    <location>
        <begin position="380"/>
        <end position="401"/>
    </location>
</feature>
<dbReference type="GO" id="GO:0007166">
    <property type="term" value="P:cell surface receptor signaling pathway"/>
    <property type="evidence" value="ECO:0007669"/>
    <property type="project" value="InterPro"/>
</dbReference>
<reference evidence="12" key="1">
    <citation type="submission" date="2020-04" db="EMBL/GenBank/DDBJ databases">
        <authorList>
            <person name="Alioto T."/>
            <person name="Alioto T."/>
            <person name="Gomez Garrido J."/>
        </authorList>
    </citation>
    <scope>NUCLEOTIDE SEQUENCE</scope>
    <source>
        <strain evidence="12">A484AB</strain>
    </source>
</reference>
<dbReference type="SMART" id="SM00303">
    <property type="entry name" value="GPS"/>
    <property type="match status" value="1"/>
</dbReference>
<dbReference type="PANTHER" id="PTHR12011">
    <property type="entry name" value="ADHESION G-PROTEIN COUPLED RECEPTOR"/>
    <property type="match status" value="1"/>
</dbReference>
<dbReference type="OrthoDB" id="5962698at2759"/>
<evidence type="ECO:0000256" key="4">
    <source>
        <dbReference type="ARBA" id="ARBA00022989"/>
    </source>
</evidence>
<dbReference type="FunFam" id="1.20.1070.10:FF:000058">
    <property type="entry name" value="Adhesion G protein-coupled receptor F5"/>
    <property type="match status" value="1"/>
</dbReference>
<keyword evidence="12" id="KW-0675">Receptor</keyword>
<feature type="region of interest" description="Disordered" evidence="8">
    <location>
        <begin position="1"/>
        <end position="30"/>
    </location>
</feature>
<evidence type="ECO:0000313" key="12">
    <source>
        <dbReference type="EMBL" id="CAB4010998.1"/>
    </source>
</evidence>
<dbReference type="PANTHER" id="PTHR12011:SF347">
    <property type="entry name" value="FI21270P1-RELATED"/>
    <property type="match status" value="1"/>
</dbReference>
<dbReference type="InterPro" id="IPR046338">
    <property type="entry name" value="GAIN_dom_sf"/>
</dbReference>
<evidence type="ECO:0000256" key="2">
    <source>
        <dbReference type="ARBA" id="ARBA00007343"/>
    </source>
</evidence>
<dbReference type="GO" id="GO:0005886">
    <property type="term" value="C:plasma membrane"/>
    <property type="evidence" value="ECO:0007669"/>
    <property type="project" value="UniProtKB-SubCell"/>
</dbReference>
<dbReference type="PROSITE" id="PS50261">
    <property type="entry name" value="G_PROTEIN_RECEP_F2_4"/>
    <property type="match status" value="1"/>
</dbReference>
<comment type="similarity">
    <text evidence="2">Belongs to the G-protein coupled receptor 2 family. Adhesion G-protein coupled receptor (ADGR) subfamily.</text>
</comment>
<dbReference type="Proteomes" id="UP001152795">
    <property type="component" value="Unassembled WGS sequence"/>
</dbReference>
<feature type="transmembrane region" description="Helical" evidence="9">
    <location>
        <begin position="468"/>
        <end position="493"/>
    </location>
</feature>
<evidence type="ECO:0000256" key="5">
    <source>
        <dbReference type="ARBA" id="ARBA00023136"/>
    </source>
</evidence>
<feature type="region of interest" description="Disordered" evidence="8">
    <location>
        <begin position="542"/>
        <end position="573"/>
    </location>
</feature>
<feature type="domain" description="G-protein coupled receptors family 2 profile 2" evidence="11">
    <location>
        <begin position="278"/>
        <end position="520"/>
    </location>
</feature>
<evidence type="ECO:0000256" key="8">
    <source>
        <dbReference type="SAM" id="MobiDB-lite"/>
    </source>
</evidence>
<keyword evidence="7" id="KW-0325">Glycoprotein</keyword>
<feature type="transmembrane region" description="Helical" evidence="9">
    <location>
        <begin position="499"/>
        <end position="519"/>
    </location>
</feature>
<protein>
    <submittedName>
        <fullName evidence="12">Adhesion G- coupled receptor D1-like</fullName>
    </submittedName>
</protein>
<keyword evidence="4 9" id="KW-1133">Transmembrane helix</keyword>
<dbReference type="Gene3D" id="2.60.220.50">
    <property type="match status" value="1"/>
</dbReference>
<name>A0A6S7JHA5_PARCT</name>
<dbReference type="CDD" id="cd15040">
    <property type="entry name" value="7tmB2_Adhesion"/>
    <property type="match status" value="1"/>
</dbReference>
<dbReference type="InterPro" id="IPR057244">
    <property type="entry name" value="GAIN_B"/>
</dbReference>
<sequence>APPTYNTTPTDKTTEMVNTSPTYHPTTVHPTKVNGTETSQLKEAEKIKSKDAAKKFLTEIVGEQIVVRNDSRGETNSAIKFTKLLEDIGLTLARNTLEVNESETVDTPSTFLLMNKPVSGFTFPSVEQQSAKKIDETISFPDDLVKTDDGVQRAFVCMAYSNLHENMASEFTISSDSFEPNTTFELNSKIIGAAVYPPLNKSLNNPITVTFSHAKISSGKQICSFWNHSIREWSTQGCELDEEHSTSTKTVCLCNHLTNFALLLQREGAPYSDPPLSLKIITIIGCTLSILACILCFIMFFTLKKKDIRHYLHINLAFAIAVAQLILLFGISQTKYEILCKAMAACLHYFYMVAFLLMLCEGVHLAILIETAFSHGELKLPVYLITSWGLPLIIVGITLGVRYDNYGGSIACFLSADQGTVYAFVGPFAFIMLINFAILVIVLRQVVRKTSLPISSKTASKFEIARATIRSLIILFPVMGFTWIFGILFFGFRTLALEYLFAIFCSLQGFFIFLFQYALNTENRSAFMRATRRLRLTFSSSTHSTSANGLKHTTETKGKISSPEPPQEEDSSTKDNCHLVLYRTVDDPAGGTIDSRTTSTFI</sequence>
<dbReference type="InterPro" id="IPR017981">
    <property type="entry name" value="GPCR_2-like_7TM"/>
</dbReference>
<feature type="transmembrane region" description="Helical" evidence="9">
    <location>
        <begin position="349"/>
        <end position="368"/>
    </location>
</feature>
<dbReference type="InterPro" id="IPR000832">
    <property type="entry name" value="GPCR_2_secretin-like"/>
</dbReference>
<comment type="caution">
    <text evidence="12">The sequence shown here is derived from an EMBL/GenBank/DDBJ whole genome shotgun (WGS) entry which is preliminary data.</text>
</comment>
<evidence type="ECO:0000256" key="6">
    <source>
        <dbReference type="ARBA" id="ARBA00023157"/>
    </source>
</evidence>
<evidence type="ECO:0000256" key="9">
    <source>
        <dbReference type="SAM" id="Phobius"/>
    </source>
</evidence>
<comment type="subcellular location">
    <subcellularLocation>
        <location evidence="1">Membrane</location>
        <topology evidence="1">Multi-pass membrane protein</topology>
    </subcellularLocation>
</comment>
<dbReference type="SUPFAM" id="SSF81321">
    <property type="entry name" value="Family A G protein-coupled receptor-like"/>
    <property type="match status" value="1"/>
</dbReference>
<dbReference type="EMBL" id="CACRXK020006994">
    <property type="protein sequence ID" value="CAB4010998.1"/>
    <property type="molecule type" value="Genomic_DNA"/>
</dbReference>
<feature type="transmembrane region" description="Helical" evidence="9">
    <location>
        <begin position="310"/>
        <end position="329"/>
    </location>
</feature>
<keyword evidence="5 9" id="KW-0472">Membrane</keyword>
<keyword evidence="6" id="KW-1015">Disulfide bond</keyword>
<evidence type="ECO:0000256" key="1">
    <source>
        <dbReference type="ARBA" id="ARBA00004141"/>
    </source>
</evidence>
<proteinExistence type="inferred from homology"/>
<keyword evidence="3 9" id="KW-0812">Transmembrane</keyword>
<dbReference type="AlphaFoldDB" id="A0A6S7JHA5"/>
<feature type="non-terminal residue" evidence="12">
    <location>
        <position position="1"/>
    </location>
</feature>
<dbReference type="PROSITE" id="PS50221">
    <property type="entry name" value="GAIN_B"/>
    <property type="match status" value="1"/>
</dbReference>
<evidence type="ECO:0000313" key="13">
    <source>
        <dbReference type="Proteomes" id="UP001152795"/>
    </source>
</evidence>
<feature type="domain" description="GAIN-B" evidence="10">
    <location>
        <begin position="117"/>
        <end position="270"/>
    </location>
</feature>
<organism evidence="12 13">
    <name type="scientific">Paramuricea clavata</name>
    <name type="common">Red gorgonian</name>
    <name type="synonym">Violescent sea-whip</name>
    <dbReference type="NCBI Taxonomy" id="317549"/>
    <lineage>
        <taxon>Eukaryota</taxon>
        <taxon>Metazoa</taxon>
        <taxon>Cnidaria</taxon>
        <taxon>Anthozoa</taxon>
        <taxon>Octocorallia</taxon>
        <taxon>Malacalcyonacea</taxon>
        <taxon>Plexauridae</taxon>
        <taxon>Paramuricea</taxon>
    </lineage>
</organism>
<dbReference type="GO" id="GO:0004930">
    <property type="term" value="F:G protein-coupled receptor activity"/>
    <property type="evidence" value="ECO:0007669"/>
    <property type="project" value="InterPro"/>
</dbReference>
<dbReference type="Gene3D" id="1.20.1070.10">
    <property type="entry name" value="Rhodopsin 7-helix transmembrane proteins"/>
    <property type="match status" value="1"/>
</dbReference>
<feature type="transmembrane region" description="Helical" evidence="9">
    <location>
        <begin position="280"/>
        <end position="303"/>
    </location>
</feature>
<dbReference type="InterPro" id="IPR000203">
    <property type="entry name" value="GPS"/>
</dbReference>
<feature type="transmembrane region" description="Helical" evidence="9">
    <location>
        <begin position="421"/>
        <end position="447"/>
    </location>
</feature>
<evidence type="ECO:0000259" key="11">
    <source>
        <dbReference type="PROSITE" id="PS50261"/>
    </source>
</evidence>
<evidence type="ECO:0000256" key="7">
    <source>
        <dbReference type="ARBA" id="ARBA00023180"/>
    </source>
</evidence>
<feature type="compositionally biased region" description="Low complexity" evidence="8">
    <location>
        <begin position="1"/>
        <end position="11"/>
    </location>
</feature>
<feature type="compositionally biased region" description="Polar residues" evidence="8">
    <location>
        <begin position="15"/>
        <end position="30"/>
    </location>
</feature>
<dbReference type="PRINTS" id="PR00249">
    <property type="entry name" value="GPCRSECRETIN"/>
</dbReference>
<keyword evidence="13" id="KW-1185">Reference proteome</keyword>
<dbReference type="Pfam" id="PF01825">
    <property type="entry name" value="GPS"/>
    <property type="match status" value="1"/>
</dbReference>
<evidence type="ECO:0000256" key="3">
    <source>
        <dbReference type="ARBA" id="ARBA00022692"/>
    </source>
</evidence>